<dbReference type="SUPFAM" id="SSF46955">
    <property type="entry name" value="Putative DNA-binding domain"/>
    <property type="match status" value="1"/>
</dbReference>
<dbReference type="PROSITE" id="PS50937">
    <property type="entry name" value="HTH_MERR_2"/>
    <property type="match status" value="1"/>
</dbReference>
<name>A0ABQ4KBY7_9BACI</name>
<dbReference type="Gene3D" id="1.10.1660.10">
    <property type="match status" value="1"/>
</dbReference>
<keyword evidence="4" id="KW-1185">Reference proteome</keyword>
<dbReference type="PRINTS" id="PR00040">
    <property type="entry name" value="HTHMERR"/>
</dbReference>
<dbReference type="PROSITE" id="PS00552">
    <property type="entry name" value="HTH_MERR_1"/>
    <property type="match status" value="1"/>
</dbReference>
<dbReference type="InterPro" id="IPR009061">
    <property type="entry name" value="DNA-bd_dom_put_sf"/>
</dbReference>
<dbReference type="EMBL" id="BOQT01000019">
    <property type="protein sequence ID" value="GIN22653.1"/>
    <property type="molecule type" value="Genomic_DNA"/>
</dbReference>
<evidence type="ECO:0000256" key="1">
    <source>
        <dbReference type="ARBA" id="ARBA00023125"/>
    </source>
</evidence>
<feature type="domain" description="HTH merR-type" evidence="2">
    <location>
        <begin position="6"/>
        <end position="75"/>
    </location>
</feature>
<proteinExistence type="predicted"/>
<protein>
    <recommendedName>
        <fullName evidence="2">HTH merR-type domain-containing protein</fullName>
    </recommendedName>
</protein>
<dbReference type="SMART" id="SM00422">
    <property type="entry name" value="HTH_MERR"/>
    <property type="match status" value="1"/>
</dbReference>
<evidence type="ECO:0000313" key="3">
    <source>
        <dbReference type="EMBL" id="GIN22653.1"/>
    </source>
</evidence>
<accession>A0ABQ4KBY7</accession>
<organism evidence="3 4">
    <name type="scientific">Siminovitchia fordii</name>
    <dbReference type="NCBI Taxonomy" id="254759"/>
    <lineage>
        <taxon>Bacteria</taxon>
        <taxon>Bacillati</taxon>
        <taxon>Bacillota</taxon>
        <taxon>Bacilli</taxon>
        <taxon>Bacillales</taxon>
        <taxon>Bacillaceae</taxon>
        <taxon>Siminovitchia</taxon>
    </lineage>
</organism>
<dbReference type="PANTHER" id="PTHR30204">
    <property type="entry name" value="REDOX-CYCLING DRUG-SENSING TRANSCRIPTIONAL ACTIVATOR SOXR"/>
    <property type="match status" value="1"/>
</dbReference>
<evidence type="ECO:0000313" key="4">
    <source>
        <dbReference type="Proteomes" id="UP000680279"/>
    </source>
</evidence>
<dbReference type="InterPro" id="IPR000551">
    <property type="entry name" value="MerR-type_HTH_dom"/>
</dbReference>
<dbReference type="PANTHER" id="PTHR30204:SF96">
    <property type="entry name" value="CHROMOSOME-ANCHORING PROTEIN RACA"/>
    <property type="match status" value="1"/>
</dbReference>
<dbReference type="Pfam" id="PF13411">
    <property type="entry name" value="MerR_1"/>
    <property type="match status" value="1"/>
</dbReference>
<sequence>MNNRKGFSIGEFSERTGISIRNLRYYDEIGLLVPGKNPISGHRIYKYNDILTLQKILSLKFLGYSLDKITDLLEKSSFTLDLNETLGLRRK</sequence>
<evidence type="ECO:0000259" key="2">
    <source>
        <dbReference type="PROSITE" id="PS50937"/>
    </source>
</evidence>
<dbReference type="CDD" id="cd01106">
    <property type="entry name" value="HTH_TipAL-Mta"/>
    <property type="match status" value="1"/>
</dbReference>
<dbReference type="InterPro" id="IPR047057">
    <property type="entry name" value="MerR_fam"/>
</dbReference>
<dbReference type="Proteomes" id="UP000680279">
    <property type="component" value="Unassembled WGS sequence"/>
</dbReference>
<reference evidence="3 4" key="1">
    <citation type="submission" date="2021-03" db="EMBL/GenBank/DDBJ databases">
        <title>Antimicrobial resistance genes in bacteria isolated from Japanese honey, and their potential for conferring macrolide and lincosamide resistance in the American foulbrood pathogen Paenibacillus larvae.</title>
        <authorList>
            <person name="Okamoto M."/>
            <person name="Kumagai M."/>
            <person name="Kanamori H."/>
            <person name="Takamatsu D."/>
        </authorList>
    </citation>
    <scope>NUCLEOTIDE SEQUENCE [LARGE SCALE GENOMIC DNA]</scope>
    <source>
        <strain evidence="3 4">J1TS3</strain>
    </source>
</reference>
<keyword evidence="1" id="KW-0238">DNA-binding</keyword>
<comment type="caution">
    <text evidence="3">The sequence shown here is derived from an EMBL/GenBank/DDBJ whole genome shotgun (WGS) entry which is preliminary data.</text>
</comment>
<gene>
    <name evidence="3" type="ORF">J1TS3_37870</name>
</gene>